<evidence type="ECO:0000259" key="2">
    <source>
        <dbReference type="Pfam" id="PF13518"/>
    </source>
</evidence>
<dbReference type="InterPro" id="IPR009057">
    <property type="entry name" value="Homeodomain-like_sf"/>
</dbReference>
<feature type="domain" description="Insertion element IS150 protein InsJ-like helix-turn-helix" evidence="2">
    <location>
        <begin position="8"/>
        <end position="56"/>
    </location>
</feature>
<dbReference type="InterPro" id="IPR052057">
    <property type="entry name" value="IS150/IS1296_orfA-like"/>
</dbReference>
<evidence type="ECO:0000256" key="1">
    <source>
        <dbReference type="ARBA" id="ARBA00038232"/>
    </source>
</evidence>
<accession>A0A1A7NM63</accession>
<dbReference type="PANTHER" id="PTHR33795:SF1">
    <property type="entry name" value="INSERTION ELEMENT IS150 PROTEIN INSJ"/>
    <property type="match status" value="1"/>
</dbReference>
<dbReference type="AlphaFoldDB" id="A0A1A7NM63"/>
<dbReference type="PATRIC" id="fig|505345.7.peg.1956"/>
<dbReference type="InterPro" id="IPR010921">
    <property type="entry name" value="Trp_repressor/repl_initiator"/>
</dbReference>
<name>A0A1A7NM63_9PAST</name>
<dbReference type="GO" id="GO:0043565">
    <property type="term" value="F:sequence-specific DNA binding"/>
    <property type="evidence" value="ECO:0007669"/>
    <property type="project" value="InterPro"/>
</dbReference>
<dbReference type="Pfam" id="PF13518">
    <property type="entry name" value="HTH_28"/>
    <property type="match status" value="2"/>
</dbReference>
<organism evidence="3 4">
    <name type="scientific">Gallibacterium genomosp. 3</name>
    <dbReference type="NCBI Taxonomy" id="505345"/>
    <lineage>
        <taxon>Bacteria</taxon>
        <taxon>Pseudomonadati</taxon>
        <taxon>Pseudomonadota</taxon>
        <taxon>Gammaproteobacteria</taxon>
        <taxon>Pasteurellales</taxon>
        <taxon>Pasteurellaceae</taxon>
        <taxon>Gallibacterium</taxon>
    </lineage>
</organism>
<sequence length="173" mass="20377">MFKYTQTFKQQVVDFYFKNHESVPFTSHTFNVPKRTLRHWIAVFQHSGAKGLAPSHPNQRYSPEFKLKVIQTILRGEMTTELAYLHFGIPDASIIRRWLKIYQQSGIEGLQPKHLGIPAMKKPRYAKMPPPPKTEEERLRLRILELETENAYLKKCQALDREKMRKKPTLSKN</sequence>
<dbReference type="InterPro" id="IPR055247">
    <property type="entry name" value="InsJ-like_HTH"/>
</dbReference>
<reference evidence="3 4" key="1">
    <citation type="submission" date="2014-11" db="EMBL/GenBank/DDBJ databases">
        <title>Pan-genome of Gallibacterium spp.</title>
        <authorList>
            <person name="Kudirkiene E."/>
            <person name="Bojesen A.M."/>
        </authorList>
    </citation>
    <scope>NUCLEOTIDE SEQUENCE [LARGE SCALE GENOMIC DNA]</scope>
    <source>
        <strain evidence="3 4">F151</strain>
    </source>
</reference>
<evidence type="ECO:0000313" key="3">
    <source>
        <dbReference type="EMBL" id="OBW90708.1"/>
    </source>
</evidence>
<dbReference type="SUPFAM" id="SSF46689">
    <property type="entry name" value="Homeodomain-like"/>
    <property type="match status" value="1"/>
</dbReference>
<dbReference type="Gene3D" id="1.10.10.10">
    <property type="entry name" value="Winged helix-like DNA-binding domain superfamily/Winged helix DNA-binding domain"/>
    <property type="match status" value="1"/>
</dbReference>
<dbReference type="Proteomes" id="UP000243558">
    <property type="component" value="Unassembled WGS sequence"/>
</dbReference>
<comment type="caution">
    <text evidence="3">The sequence shown here is derived from an EMBL/GenBank/DDBJ whole genome shotgun (WGS) entry which is preliminary data.</text>
</comment>
<dbReference type="PANTHER" id="PTHR33795">
    <property type="entry name" value="INSERTION ELEMENT IS150 PROTEIN INSJ"/>
    <property type="match status" value="1"/>
</dbReference>
<keyword evidence="4" id="KW-1185">Reference proteome</keyword>
<dbReference type="SUPFAM" id="SSF48295">
    <property type="entry name" value="TrpR-like"/>
    <property type="match status" value="1"/>
</dbReference>
<dbReference type="EMBL" id="JTJM01000055">
    <property type="protein sequence ID" value="OBW90708.1"/>
    <property type="molecule type" value="Genomic_DNA"/>
</dbReference>
<gene>
    <name evidence="3" type="ORF">QV01_09880</name>
</gene>
<evidence type="ECO:0000313" key="4">
    <source>
        <dbReference type="Proteomes" id="UP000243558"/>
    </source>
</evidence>
<protein>
    <recommendedName>
        <fullName evidence="2">Insertion element IS150 protein InsJ-like helix-turn-helix domain-containing protein</fullName>
    </recommendedName>
</protein>
<feature type="domain" description="Insertion element IS150 protein InsJ-like helix-turn-helix" evidence="2">
    <location>
        <begin position="65"/>
        <end position="114"/>
    </location>
</feature>
<dbReference type="InterPro" id="IPR036388">
    <property type="entry name" value="WH-like_DNA-bd_sf"/>
</dbReference>
<proteinExistence type="inferred from homology"/>
<comment type="similarity">
    <text evidence="1">Belongs to the IS150/IS1296 orfA family.</text>
</comment>